<dbReference type="EnsemblPlants" id="OMERI07G11420.1">
    <property type="protein sequence ID" value="OMERI07G11420.1"/>
    <property type="gene ID" value="OMERI07G11420"/>
</dbReference>
<evidence type="ECO:0000256" key="1">
    <source>
        <dbReference type="SAM" id="MobiDB-lite"/>
    </source>
</evidence>
<feature type="region of interest" description="Disordered" evidence="1">
    <location>
        <begin position="78"/>
        <end position="138"/>
    </location>
</feature>
<proteinExistence type="predicted"/>
<organism evidence="2">
    <name type="scientific">Oryza meridionalis</name>
    <dbReference type="NCBI Taxonomy" id="40149"/>
    <lineage>
        <taxon>Eukaryota</taxon>
        <taxon>Viridiplantae</taxon>
        <taxon>Streptophyta</taxon>
        <taxon>Embryophyta</taxon>
        <taxon>Tracheophyta</taxon>
        <taxon>Spermatophyta</taxon>
        <taxon>Magnoliopsida</taxon>
        <taxon>Liliopsida</taxon>
        <taxon>Poales</taxon>
        <taxon>Poaceae</taxon>
        <taxon>BOP clade</taxon>
        <taxon>Oryzoideae</taxon>
        <taxon>Oryzeae</taxon>
        <taxon>Oryzinae</taxon>
        <taxon>Oryza</taxon>
    </lineage>
</organism>
<reference evidence="2" key="1">
    <citation type="submission" date="2015-04" db="UniProtKB">
        <authorList>
            <consortium name="EnsemblPlants"/>
        </authorList>
    </citation>
    <scope>IDENTIFICATION</scope>
</reference>
<dbReference type="HOGENOM" id="CLU_1858445_0_0_1"/>
<evidence type="ECO:0000313" key="3">
    <source>
        <dbReference type="Proteomes" id="UP000008021"/>
    </source>
</evidence>
<accession>A0A0E0EBB8</accession>
<keyword evidence="3" id="KW-1185">Reference proteome</keyword>
<sequence>MKDVCDAAVVARMVRKAMESGEIRASAQALSQQLRRDVADGGSSATEFKKLVAFIEQLSTTARTAAVAMDDEEAAVEASIRRTGTTGHGAASAPVSPLREGLRCSREAAAAQSRRQREGWSLGRGGITRSWGRTRPAP</sequence>
<dbReference type="AlphaFoldDB" id="A0A0E0EBB8"/>
<protein>
    <submittedName>
        <fullName evidence="2">Uncharacterized protein</fullName>
    </submittedName>
</protein>
<dbReference type="SUPFAM" id="SSF53756">
    <property type="entry name" value="UDP-Glycosyltransferase/glycogen phosphorylase"/>
    <property type="match status" value="1"/>
</dbReference>
<evidence type="ECO:0000313" key="2">
    <source>
        <dbReference type="EnsemblPlants" id="OMERI07G11420.1"/>
    </source>
</evidence>
<dbReference type="Gramene" id="OMERI07G11420.1">
    <property type="protein sequence ID" value="OMERI07G11420.1"/>
    <property type="gene ID" value="OMERI07G11420"/>
</dbReference>
<dbReference type="Proteomes" id="UP000008021">
    <property type="component" value="Chromosome 7"/>
</dbReference>
<name>A0A0E0EBB8_9ORYZ</name>
<reference evidence="2" key="2">
    <citation type="submission" date="2018-05" db="EMBL/GenBank/DDBJ databases">
        <title>OmerRS3 (Oryza meridionalis Reference Sequence Version 3).</title>
        <authorList>
            <person name="Zhang J."/>
            <person name="Kudrna D."/>
            <person name="Lee S."/>
            <person name="Talag J."/>
            <person name="Welchert J."/>
            <person name="Wing R.A."/>
        </authorList>
    </citation>
    <scope>NUCLEOTIDE SEQUENCE [LARGE SCALE GENOMIC DNA]</scope>
    <source>
        <strain evidence="2">cv. OR44</strain>
    </source>
</reference>